<organism evidence="3">
    <name type="scientific">Ligilactobacillus agilis</name>
    <dbReference type="NCBI Taxonomy" id="1601"/>
    <lineage>
        <taxon>Bacteria</taxon>
        <taxon>Bacillati</taxon>
        <taxon>Bacillota</taxon>
        <taxon>Bacilli</taxon>
        <taxon>Lactobacillales</taxon>
        <taxon>Lactobacillaceae</taxon>
        <taxon>Ligilactobacillus</taxon>
    </lineage>
</organism>
<keyword evidence="1" id="KW-0175">Coiled coil</keyword>
<protein>
    <submittedName>
        <fullName evidence="3">Uncharacterized protein</fullName>
    </submittedName>
</protein>
<dbReference type="RefSeq" id="WP_172585049.1">
    <property type="nucleotide sequence ID" value="NZ_BLAM01000179.1"/>
</dbReference>
<gene>
    <name evidence="3" type="ORF">SY212_18100</name>
</gene>
<feature type="coiled-coil region" evidence="1">
    <location>
        <begin position="60"/>
        <end position="94"/>
    </location>
</feature>
<dbReference type="Proteomes" id="UP000494265">
    <property type="component" value="Unassembled WGS sequence"/>
</dbReference>
<dbReference type="EMBL" id="BLAM01000179">
    <property type="protein sequence ID" value="GET06780.1"/>
    <property type="molecule type" value="Genomic_DNA"/>
</dbReference>
<evidence type="ECO:0000256" key="1">
    <source>
        <dbReference type="SAM" id="Coils"/>
    </source>
</evidence>
<feature type="transmembrane region" description="Helical" evidence="2">
    <location>
        <begin position="20"/>
        <end position="47"/>
    </location>
</feature>
<keyword evidence="2" id="KW-0812">Transmembrane</keyword>
<evidence type="ECO:0000256" key="2">
    <source>
        <dbReference type="SAM" id="Phobius"/>
    </source>
</evidence>
<keyword evidence="2" id="KW-0472">Membrane</keyword>
<sequence length="132" mass="15347">MKDIWEDIWKELLNTALSSILGFVIGKFTFLNWIILIFIIAGLFSFFKLCQLGVSFIIKYHNLDTNLARAKSDIENLKSRLEDKENRVSDLKKFEELYFKSHFELKVLKNQPISRLATDNDANEANTIKISS</sequence>
<evidence type="ECO:0000313" key="3">
    <source>
        <dbReference type="EMBL" id="GET06780.1"/>
    </source>
</evidence>
<comment type="caution">
    <text evidence="3">The sequence shown here is derived from an EMBL/GenBank/DDBJ whole genome shotgun (WGS) entry which is preliminary data.</text>
</comment>
<proteinExistence type="predicted"/>
<dbReference type="AlphaFoldDB" id="A0A6F9XNP0"/>
<name>A0A6F9XNP0_9LACO</name>
<accession>A0A6F9XNP0</accession>
<keyword evidence="2" id="KW-1133">Transmembrane helix</keyword>
<reference evidence="3" key="1">
    <citation type="submission" date="2019-10" db="EMBL/GenBank/DDBJ databases">
        <title>Lactobacillus agilis SY212 Whole Genome Sequencing Project.</title>
        <authorList>
            <person name="Suzuki S."/>
            <person name="Endo A."/>
            <person name="Maeno S."/>
            <person name="Shiwa Y."/>
            <person name="Matsutani M."/>
            <person name="Kajikawa A."/>
        </authorList>
    </citation>
    <scope>NUCLEOTIDE SEQUENCE</scope>
    <source>
        <strain evidence="3">SY212</strain>
    </source>
</reference>